<keyword evidence="3 10" id="KW-0716">Sensory transduction</keyword>
<keyword evidence="7 10" id="KW-0472">Membrane</keyword>
<dbReference type="GO" id="GO:0005886">
    <property type="term" value="C:plasma membrane"/>
    <property type="evidence" value="ECO:0007669"/>
    <property type="project" value="UniProtKB-SubCell"/>
</dbReference>
<dbReference type="PANTHER" id="PTHR21137:SF35">
    <property type="entry name" value="ODORANT RECEPTOR 19A-RELATED"/>
    <property type="match status" value="1"/>
</dbReference>
<dbReference type="GO" id="GO:0005549">
    <property type="term" value="F:odorant binding"/>
    <property type="evidence" value="ECO:0007669"/>
    <property type="project" value="InterPro"/>
</dbReference>
<dbReference type="EMBL" id="CAVLEF010000081">
    <property type="protein sequence ID" value="CAK1550357.1"/>
    <property type="molecule type" value="Genomic_DNA"/>
</dbReference>
<dbReference type="AlphaFoldDB" id="A0AAV1JPL7"/>
<proteinExistence type="inferred from homology"/>
<keyword evidence="9 10" id="KW-0807">Transducer</keyword>
<comment type="caution">
    <text evidence="10">Lacks conserved residue(s) required for the propagation of feature annotation.</text>
</comment>
<dbReference type="GO" id="GO:0007165">
    <property type="term" value="P:signal transduction"/>
    <property type="evidence" value="ECO:0007669"/>
    <property type="project" value="UniProtKB-KW"/>
</dbReference>
<evidence type="ECO:0000256" key="9">
    <source>
        <dbReference type="ARBA" id="ARBA00023224"/>
    </source>
</evidence>
<dbReference type="Proteomes" id="UP001497472">
    <property type="component" value="Unassembled WGS sequence"/>
</dbReference>
<evidence type="ECO:0000313" key="11">
    <source>
        <dbReference type="EMBL" id="CAK1550357.1"/>
    </source>
</evidence>
<evidence type="ECO:0000256" key="4">
    <source>
        <dbReference type="ARBA" id="ARBA00022692"/>
    </source>
</evidence>
<evidence type="ECO:0000256" key="10">
    <source>
        <dbReference type="RuleBase" id="RU351113"/>
    </source>
</evidence>
<evidence type="ECO:0000256" key="8">
    <source>
        <dbReference type="ARBA" id="ARBA00023170"/>
    </source>
</evidence>
<keyword evidence="4 10" id="KW-0812">Transmembrane</keyword>
<gene>
    <name evidence="11" type="ORF">LNINA_LOCUS9587</name>
</gene>
<keyword evidence="5 10" id="KW-0552">Olfaction</keyword>
<feature type="transmembrane region" description="Helical" evidence="10">
    <location>
        <begin position="336"/>
        <end position="355"/>
    </location>
</feature>
<evidence type="ECO:0000256" key="7">
    <source>
        <dbReference type="ARBA" id="ARBA00023136"/>
    </source>
</evidence>
<feature type="transmembrane region" description="Helical" evidence="10">
    <location>
        <begin position="156"/>
        <end position="181"/>
    </location>
</feature>
<comment type="subcellular location">
    <subcellularLocation>
        <location evidence="1 10">Cell membrane</location>
        <topology evidence="1 10">Multi-pass membrane protein</topology>
    </subcellularLocation>
</comment>
<keyword evidence="2" id="KW-1003">Cell membrane</keyword>
<dbReference type="PANTHER" id="PTHR21137">
    <property type="entry name" value="ODORANT RECEPTOR"/>
    <property type="match status" value="1"/>
</dbReference>
<sequence>MKSNLPSLVETMSQFLRLLVLNIDKRNTKIIWFVFWHCAETGEKITAIVVFSLGVASEIAAYKLIFMYLYSDAIQDIVEDCLLLDAEISPASRMASNFEKHLSIVKRRATIFWCFICCNGILYVGEPILLPGRHLMEDDFILFGLDPIFESPNYEIAFTACALGVFFTCYLTSNISMFFVVMTGYIEAQLLSLSEELTNIWDDAKEEMTGNCSLTLEDNRAIDQFIQNRLIDIFKSHTACVDLAKRVDAVLNRSIGTEFLLLVISLIAELLGGLENTYLELPFALIQVTMDCIMGQRLIDACDAFSDAVYFCKWENFNAKNSKIVLLMLTNAQKTLSLSAGGIATLSFVCLMSVLRSIFSAYTTLGTVVH</sequence>
<reference evidence="11 12" key="1">
    <citation type="submission" date="2023-11" db="EMBL/GenBank/DDBJ databases">
        <authorList>
            <person name="Okamura Y."/>
        </authorList>
    </citation>
    <scope>NUCLEOTIDE SEQUENCE [LARGE SCALE GENOMIC DNA]</scope>
</reference>
<dbReference type="Pfam" id="PF02949">
    <property type="entry name" value="7tm_6"/>
    <property type="match status" value="2"/>
</dbReference>
<protein>
    <recommendedName>
        <fullName evidence="10">Odorant receptor</fullName>
    </recommendedName>
</protein>
<accession>A0AAV1JPL7</accession>
<dbReference type="GO" id="GO:0004984">
    <property type="term" value="F:olfactory receptor activity"/>
    <property type="evidence" value="ECO:0007669"/>
    <property type="project" value="InterPro"/>
</dbReference>
<organism evidence="11 12">
    <name type="scientific">Leptosia nina</name>
    <dbReference type="NCBI Taxonomy" id="320188"/>
    <lineage>
        <taxon>Eukaryota</taxon>
        <taxon>Metazoa</taxon>
        <taxon>Ecdysozoa</taxon>
        <taxon>Arthropoda</taxon>
        <taxon>Hexapoda</taxon>
        <taxon>Insecta</taxon>
        <taxon>Pterygota</taxon>
        <taxon>Neoptera</taxon>
        <taxon>Endopterygota</taxon>
        <taxon>Lepidoptera</taxon>
        <taxon>Glossata</taxon>
        <taxon>Ditrysia</taxon>
        <taxon>Papilionoidea</taxon>
        <taxon>Pieridae</taxon>
        <taxon>Pierinae</taxon>
        <taxon>Leptosia</taxon>
    </lineage>
</organism>
<feature type="transmembrane region" description="Helical" evidence="10">
    <location>
        <begin position="110"/>
        <end position="130"/>
    </location>
</feature>
<evidence type="ECO:0000256" key="6">
    <source>
        <dbReference type="ARBA" id="ARBA00022989"/>
    </source>
</evidence>
<name>A0AAV1JPL7_9NEOP</name>
<evidence type="ECO:0000256" key="1">
    <source>
        <dbReference type="ARBA" id="ARBA00004651"/>
    </source>
</evidence>
<keyword evidence="6 10" id="KW-1133">Transmembrane helix</keyword>
<comment type="caution">
    <text evidence="11">The sequence shown here is derived from an EMBL/GenBank/DDBJ whole genome shotgun (WGS) entry which is preliminary data.</text>
</comment>
<keyword evidence="8 10" id="KW-0675">Receptor</keyword>
<evidence type="ECO:0000256" key="5">
    <source>
        <dbReference type="ARBA" id="ARBA00022725"/>
    </source>
</evidence>
<dbReference type="InterPro" id="IPR004117">
    <property type="entry name" value="7tm6_olfct_rcpt"/>
</dbReference>
<keyword evidence="12" id="KW-1185">Reference proteome</keyword>
<evidence type="ECO:0000256" key="2">
    <source>
        <dbReference type="ARBA" id="ARBA00022475"/>
    </source>
</evidence>
<comment type="similarity">
    <text evidence="10">Belongs to the insect chemoreceptor superfamily. Heteromeric odorant receptor channel (TC 1.A.69) family.</text>
</comment>
<evidence type="ECO:0000313" key="12">
    <source>
        <dbReference type="Proteomes" id="UP001497472"/>
    </source>
</evidence>
<evidence type="ECO:0000256" key="3">
    <source>
        <dbReference type="ARBA" id="ARBA00022606"/>
    </source>
</evidence>